<feature type="transmembrane region" description="Helical" evidence="1">
    <location>
        <begin position="54"/>
        <end position="72"/>
    </location>
</feature>
<dbReference type="RefSeq" id="WP_090030352.1">
    <property type="nucleotide sequence ID" value="NZ_FNEB01000013.1"/>
</dbReference>
<evidence type="ECO:0000256" key="1">
    <source>
        <dbReference type="SAM" id="Phobius"/>
    </source>
</evidence>
<keyword evidence="3" id="KW-1185">Reference proteome</keyword>
<evidence type="ECO:0000313" key="3">
    <source>
        <dbReference type="Proteomes" id="UP000199340"/>
    </source>
</evidence>
<gene>
    <name evidence="2" type="ORF">SAMN05421850_11313</name>
</gene>
<dbReference type="Proteomes" id="UP000199340">
    <property type="component" value="Unassembled WGS sequence"/>
</dbReference>
<dbReference type="STRING" id="490829.SAMN05421850_11313"/>
<protein>
    <submittedName>
        <fullName evidence="2">Uncharacterized protein</fullName>
    </submittedName>
</protein>
<accession>A0A1G8SQ18</accession>
<organism evidence="2 3">
    <name type="scientific">Lutimaribacter saemankumensis</name>
    <dbReference type="NCBI Taxonomy" id="490829"/>
    <lineage>
        <taxon>Bacteria</taxon>
        <taxon>Pseudomonadati</taxon>
        <taxon>Pseudomonadota</taxon>
        <taxon>Alphaproteobacteria</taxon>
        <taxon>Rhodobacterales</taxon>
        <taxon>Roseobacteraceae</taxon>
        <taxon>Lutimaribacter</taxon>
    </lineage>
</organism>
<dbReference type="EMBL" id="FNEB01000013">
    <property type="protein sequence ID" value="SDJ31368.1"/>
    <property type="molecule type" value="Genomic_DNA"/>
</dbReference>
<keyword evidence="1" id="KW-0812">Transmembrane</keyword>
<reference evidence="2 3" key="1">
    <citation type="submission" date="2016-10" db="EMBL/GenBank/DDBJ databases">
        <authorList>
            <person name="de Groot N.N."/>
        </authorList>
    </citation>
    <scope>NUCLEOTIDE SEQUENCE [LARGE SCALE GENOMIC DNA]</scope>
    <source>
        <strain evidence="2 3">DSM 28010</strain>
    </source>
</reference>
<dbReference type="AlphaFoldDB" id="A0A1G8SQ18"/>
<keyword evidence="1" id="KW-1133">Transmembrane helix</keyword>
<proteinExistence type="predicted"/>
<keyword evidence="1" id="KW-0472">Membrane</keyword>
<evidence type="ECO:0000313" key="2">
    <source>
        <dbReference type="EMBL" id="SDJ31368.1"/>
    </source>
</evidence>
<name>A0A1G8SQ18_9RHOB</name>
<sequence length="74" mass="8658">MTEQERQERVYQTALRRIREKERIESGFAGGLVAVALTMEEVDRLSAWGERAKTFVYLFAMALPPYFVWAFLLN</sequence>
<dbReference type="OrthoDB" id="9883412at2"/>